<sequence>MKKFLLIVLVAFFISCKDETKETVVESTVIENTEETPSSIQYPKHIASVFEAHGGFENWNSMNNLCYEIEGRGDKETHTISLKDRKSKIETKKWSIGYDGNEVWLLENEPESYKGNARFYHNLMFYFYAMPFVLGDEGIVYSEMEPTELDGKMYTATKIGYNNGIGDSPEDEYILFSDPETNTMEWLGYTVTYTKGEKSSDWHFIKYDDWSNVNGLVLPKKLTWYNVKDNKPTDERNDLVFKNRTVSATVLENGVFEKPEKAIIVEK</sequence>
<gene>
    <name evidence="1" type="ORF">ACFQO1_08055</name>
</gene>
<keyword evidence="2" id="KW-1185">Reference proteome</keyword>
<accession>A0ABW2MRV6</accession>
<dbReference type="Proteomes" id="UP001596415">
    <property type="component" value="Unassembled WGS sequence"/>
</dbReference>
<reference evidence="2" key="1">
    <citation type="journal article" date="2019" name="Int. J. Syst. Evol. Microbiol.">
        <title>The Global Catalogue of Microorganisms (GCM) 10K type strain sequencing project: providing services to taxonomists for standard genome sequencing and annotation.</title>
        <authorList>
            <consortium name="The Broad Institute Genomics Platform"/>
            <consortium name="The Broad Institute Genome Sequencing Center for Infectious Disease"/>
            <person name="Wu L."/>
            <person name="Ma J."/>
        </authorList>
    </citation>
    <scope>NUCLEOTIDE SEQUENCE [LARGE SCALE GENOMIC DNA]</scope>
    <source>
        <strain evidence="2">CGMCC 1.16306</strain>
    </source>
</reference>
<dbReference type="EMBL" id="JBHTBN010000003">
    <property type="protein sequence ID" value="MFC7357637.1"/>
    <property type="molecule type" value="Genomic_DNA"/>
</dbReference>
<protein>
    <submittedName>
        <fullName evidence="1">DUF6503 family protein</fullName>
    </submittedName>
</protein>
<organism evidence="1 2">
    <name type="scientific">Jejudonia soesokkakensis</name>
    <dbReference type="NCBI Taxonomy" id="1323432"/>
    <lineage>
        <taxon>Bacteria</taxon>
        <taxon>Pseudomonadati</taxon>
        <taxon>Bacteroidota</taxon>
        <taxon>Flavobacteriia</taxon>
        <taxon>Flavobacteriales</taxon>
        <taxon>Flavobacteriaceae</taxon>
        <taxon>Jejudonia</taxon>
    </lineage>
</organism>
<dbReference type="PROSITE" id="PS51257">
    <property type="entry name" value="PROKAR_LIPOPROTEIN"/>
    <property type="match status" value="1"/>
</dbReference>
<dbReference type="Pfam" id="PF20113">
    <property type="entry name" value="DUF6503"/>
    <property type="match status" value="1"/>
</dbReference>
<proteinExistence type="predicted"/>
<evidence type="ECO:0000313" key="1">
    <source>
        <dbReference type="EMBL" id="MFC7357637.1"/>
    </source>
</evidence>
<name>A0ABW2MRV6_9FLAO</name>
<dbReference type="RefSeq" id="WP_380217481.1">
    <property type="nucleotide sequence ID" value="NZ_JBHTBN010000003.1"/>
</dbReference>
<evidence type="ECO:0000313" key="2">
    <source>
        <dbReference type="Proteomes" id="UP001596415"/>
    </source>
</evidence>
<dbReference type="InterPro" id="IPR045444">
    <property type="entry name" value="DUF6503"/>
</dbReference>
<comment type="caution">
    <text evidence="1">The sequence shown here is derived from an EMBL/GenBank/DDBJ whole genome shotgun (WGS) entry which is preliminary data.</text>
</comment>